<accession>A0AAE3IIZ1</accession>
<dbReference type="EMBL" id="JAOQJZ010000003">
    <property type="protein sequence ID" value="MCU6705272.1"/>
    <property type="molecule type" value="Genomic_DNA"/>
</dbReference>
<protein>
    <submittedName>
        <fullName evidence="1">Uncharacterized protein</fullName>
    </submittedName>
</protein>
<reference evidence="1 2" key="1">
    <citation type="journal article" date="2021" name="ISME Commun">
        <title>Automated analysis of genomic sequences facilitates high-throughput and comprehensive description of bacteria.</title>
        <authorList>
            <person name="Hitch T.C.A."/>
        </authorList>
    </citation>
    <scope>NUCLEOTIDE SEQUENCE [LARGE SCALE GENOMIC DNA]</scope>
    <source>
        <strain evidence="1 2">Sanger_31</strain>
    </source>
</reference>
<keyword evidence="2" id="KW-1185">Reference proteome</keyword>
<proteinExistence type="predicted"/>
<sequence>MKLFSEIYSTYYSITEKILKRHTVTKAEIADIIRQNGFSESVLFLEPKLTGEDGYGLLKKENSIYRSILKKEPHIPLTALEKAWLCAVLSDPRSGLFLDTEQKSQLADLLGAKKLYRRNFLTCFDQY</sequence>
<dbReference type="Proteomes" id="UP001208131">
    <property type="component" value="Unassembled WGS sequence"/>
</dbReference>
<evidence type="ECO:0000313" key="1">
    <source>
        <dbReference type="EMBL" id="MCU6705272.1"/>
    </source>
</evidence>
<organism evidence="1 2">
    <name type="scientific">Hominimerdicola aceti</name>
    <dbReference type="NCBI Taxonomy" id="2981726"/>
    <lineage>
        <taxon>Bacteria</taxon>
        <taxon>Bacillati</taxon>
        <taxon>Bacillota</taxon>
        <taxon>Clostridia</taxon>
        <taxon>Eubacteriales</taxon>
        <taxon>Oscillospiraceae</taxon>
        <taxon>Hominimerdicola</taxon>
    </lineage>
</organism>
<dbReference type="RefSeq" id="WP_267300644.1">
    <property type="nucleotide sequence ID" value="NZ_JAOQJZ010000003.1"/>
</dbReference>
<gene>
    <name evidence="1" type="ORF">OCV57_04930</name>
</gene>
<comment type="caution">
    <text evidence="1">The sequence shown here is derived from an EMBL/GenBank/DDBJ whole genome shotgun (WGS) entry which is preliminary data.</text>
</comment>
<name>A0AAE3IIZ1_9FIRM</name>
<evidence type="ECO:0000313" key="2">
    <source>
        <dbReference type="Proteomes" id="UP001208131"/>
    </source>
</evidence>
<dbReference type="AlphaFoldDB" id="A0AAE3IIZ1"/>